<accession>A0ABM9IQ16</accession>
<feature type="signal peptide" evidence="1">
    <location>
        <begin position="1"/>
        <end position="22"/>
    </location>
</feature>
<name>A0ABM9IQ16_RALPI</name>
<feature type="chain" id="PRO_5047474952" description="Secreted protein" evidence="1">
    <location>
        <begin position="23"/>
        <end position="213"/>
    </location>
</feature>
<gene>
    <name evidence="2" type="ORF">R38712_03144</name>
</gene>
<reference evidence="2 3" key="1">
    <citation type="submission" date="2023-07" db="EMBL/GenBank/DDBJ databases">
        <authorList>
            <person name="Peeters C."/>
        </authorList>
    </citation>
    <scope>NUCLEOTIDE SEQUENCE [LARGE SCALE GENOMIC DNA]</scope>
    <source>
        <strain evidence="2 3">R-38712</strain>
    </source>
</reference>
<comment type="caution">
    <text evidence="2">The sequence shown here is derived from an EMBL/GenBank/DDBJ whole genome shotgun (WGS) entry which is preliminary data.</text>
</comment>
<evidence type="ECO:0000256" key="1">
    <source>
        <dbReference type="SAM" id="SignalP"/>
    </source>
</evidence>
<dbReference type="Proteomes" id="UP001189303">
    <property type="component" value="Unassembled WGS sequence"/>
</dbReference>
<protein>
    <recommendedName>
        <fullName evidence="4">Secreted protein</fullName>
    </recommendedName>
</protein>
<keyword evidence="3" id="KW-1185">Reference proteome</keyword>
<proteinExistence type="predicted"/>
<evidence type="ECO:0000313" key="2">
    <source>
        <dbReference type="EMBL" id="CAJ0726721.1"/>
    </source>
</evidence>
<sequence length="213" mass="22437">MRMLLRVLSVIVLLAGSRLAMANPVLCSPGYQDSTCPSPIARGPVPAPQCSSGAGWTTTSSPVWKGSYWSAPGCNYQPPPSCPSGYYAASGPSWNGSSWVGLNCQPTAPPPPPPPAGHVLVATYTTNSCGNLGPFNGYADGTYDASNSDWGGQTFSGTWDQMYYNGVAYMNSNYARYIAPAYISQPSDPATATQYLSRVFFVYNPWACGGGVG</sequence>
<organism evidence="2 3">
    <name type="scientific">Ralstonia pickettii</name>
    <name type="common">Burkholderia pickettii</name>
    <dbReference type="NCBI Taxonomy" id="329"/>
    <lineage>
        <taxon>Bacteria</taxon>
        <taxon>Pseudomonadati</taxon>
        <taxon>Pseudomonadota</taxon>
        <taxon>Betaproteobacteria</taxon>
        <taxon>Burkholderiales</taxon>
        <taxon>Burkholderiaceae</taxon>
        <taxon>Ralstonia</taxon>
    </lineage>
</organism>
<evidence type="ECO:0000313" key="3">
    <source>
        <dbReference type="Proteomes" id="UP001189303"/>
    </source>
</evidence>
<dbReference type="EMBL" id="CATWFT010000009">
    <property type="protein sequence ID" value="CAJ0726721.1"/>
    <property type="molecule type" value="Genomic_DNA"/>
</dbReference>
<keyword evidence="1" id="KW-0732">Signal</keyword>
<evidence type="ECO:0008006" key="4">
    <source>
        <dbReference type="Google" id="ProtNLM"/>
    </source>
</evidence>